<protein>
    <recommendedName>
        <fullName evidence="13">CDP-diacylglycerol--glycerol-3-phosphate 3-phosphatidyltransferase</fullName>
    </recommendedName>
</protein>
<keyword evidence="8 11" id="KW-0472">Membrane</keyword>
<dbReference type="AlphaFoldDB" id="X0XQK3"/>
<sequence length="212" mass="22268">TSLSESEASPTAPLREKFWNLPNTITVVRLAVVPVLLAFPLFDGPAGSRVVAWLFIISALGDILDGWAARRGQQVTRIGKLLDPLADKLTVTTALIILLNIDRIPAWGTSLVVVIIGRELAVTGLRGIASAGGQVVAATWPGKIKALTQNVAIGALLFPDPTLGLPAHRIGLILLGAATALTLWSGYVYFADYFGAASRAGARKSPPEEGIA</sequence>
<dbReference type="InterPro" id="IPR043130">
    <property type="entry name" value="CDP-OH_PTrfase_TM_dom"/>
</dbReference>
<evidence type="ECO:0000256" key="6">
    <source>
        <dbReference type="ARBA" id="ARBA00022989"/>
    </source>
</evidence>
<keyword evidence="9" id="KW-0594">Phospholipid biosynthesis</keyword>
<evidence type="ECO:0000256" key="9">
    <source>
        <dbReference type="ARBA" id="ARBA00023209"/>
    </source>
</evidence>
<dbReference type="InterPro" id="IPR000462">
    <property type="entry name" value="CDP-OH_P_trans"/>
</dbReference>
<reference evidence="12" key="1">
    <citation type="journal article" date="2014" name="Front. Microbiol.">
        <title>High frequency of phylogenetically diverse reductive dehalogenase-homologous genes in deep subseafloor sedimentary metagenomes.</title>
        <authorList>
            <person name="Kawai M."/>
            <person name="Futagami T."/>
            <person name="Toyoda A."/>
            <person name="Takaki Y."/>
            <person name="Nishi S."/>
            <person name="Hori S."/>
            <person name="Arai W."/>
            <person name="Tsubouchi T."/>
            <person name="Morono Y."/>
            <person name="Uchiyama I."/>
            <person name="Ito T."/>
            <person name="Fujiyama A."/>
            <person name="Inagaki F."/>
            <person name="Takami H."/>
        </authorList>
    </citation>
    <scope>NUCLEOTIDE SEQUENCE</scope>
    <source>
        <strain evidence="12">Expedition CK06-06</strain>
    </source>
</reference>
<dbReference type="InterPro" id="IPR050324">
    <property type="entry name" value="CDP-alcohol_PTase-I"/>
</dbReference>
<feature type="transmembrane region" description="Helical" evidence="11">
    <location>
        <begin position="170"/>
        <end position="190"/>
    </location>
</feature>
<keyword evidence="5 11" id="KW-0812">Transmembrane</keyword>
<evidence type="ECO:0000256" key="11">
    <source>
        <dbReference type="SAM" id="Phobius"/>
    </source>
</evidence>
<evidence type="ECO:0000256" key="1">
    <source>
        <dbReference type="ARBA" id="ARBA00004141"/>
    </source>
</evidence>
<dbReference type="PANTHER" id="PTHR14269:SF62">
    <property type="entry name" value="CDP-DIACYLGLYCEROL--GLYCEROL-3-PHOSPHATE 3-PHOSPHATIDYLTRANSFERASE 1, CHLOROPLASTIC"/>
    <property type="match status" value="1"/>
</dbReference>
<comment type="similarity">
    <text evidence="2">Belongs to the CDP-alcohol phosphatidyltransferase class-I family.</text>
</comment>
<dbReference type="InterPro" id="IPR004570">
    <property type="entry name" value="Phosphatidylglycerol_P_synth"/>
</dbReference>
<dbReference type="PIRSF" id="PIRSF000847">
    <property type="entry name" value="Phos_ph_gly_syn"/>
    <property type="match status" value="1"/>
</dbReference>
<evidence type="ECO:0000256" key="10">
    <source>
        <dbReference type="ARBA" id="ARBA00023264"/>
    </source>
</evidence>
<name>X0XQK3_9ZZZZ</name>
<dbReference type="InterPro" id="IPR048254">
    <property type="entry name" value="CDP_ALCOHOL_P_TRANSF_CS"/>
</dbReference>
<evidence type="ECO:0000256" key="5">
    <source>
        <dbReference type="ARBA" id="ARBA00022692"/>
    </source>
</evidence>
<keyword evidence="7" id="KW-0443">Lipid metabolism</keyword>
<dbReference type="Gene3D" id="1.20.120.1760">
    <property type="match status" value="1"/>
</dbReference>
<dbReference type="PROSITE" id="PS00379">
    <property type="entry name" value="CDP_ALCOHOL_P_TRANSF"/>
    <property type="match status" value="1"/>
</dbReference>
<proteinExistence type="inferred from homology"/>
<evidence type="ECO:0000256" key="4">
    <source>
        <dbReference type="ARBA" id="ARBA00022679"/>
    </source>
</evidence>
<comment type="subcellular location">
    <subcellularLocation>
        <location evidence="1">Membrane</location>
        <topology evidence="1">Multi-pass membrane protein</topology>
    </subcellularLocation>
</comment>
<evidence type="ECO:0000256" key="2">
    <source>
        <dbReference type="ARBA" id="ARBA00010441"/>
    </source>
</evidence>
<dbReference type="GO" id="GO:0046474">
    <property type="term" value="P:glycerophospholipid biosynthetic process"/>
    <property type="evidence" value="ECO:0007669"/>
    <property type="project" value="TreeGrafter"/>
</dbReference>
<dbReference type="GO" id="GO:0016020">
    <property type="term" value="C:membrane"/>
    <property type="evidence" value="ECO:0007669"/>
    <property type="project" value="UniProtKB-SubCell"/>
</dbReference>
<evidence type="ECO:0000256" key="3">
    <source>
        <dbReference type="ARBA" id="ARBA00022516"/>
    </source>
</evidence>
<dbReference type="NCBIfam" id="TIGR00560">
    <property type="entry name" value="pgsA"/>
    <property type="match status" value="1"/>
</dbReference>
<gene>
    <name evidence="12" type="ORF">S01H1_61879</name>
</gene>
<evidence type="ECO:0008006" key="13">
    <source>
        <dbReference type="Google" id="ProtNLM"/>
    </source>
</evidence>
<comment type="caution">
    <text evidence="12">The sequence shown here is derived from an EMBL/GenBank/DDBJ whole genome shotgun (WGS) entry which is preliminary data.</text>
</comment>
<dbReference type="Pfam" id="PF01066">
    <property type="entry name" value="CDP-OH_P_transf"/>
    <property type="match status" value="1"/>
</dbReference>
<dbReference type="GO" id="GO:0008444">
    <property type="term" value="F:CDP-diacylglycerol-glycerol-3-phosphate 3-phosphatidyltransferase activity"/>
    <property type="evidence" value="ECO:0007669"/>
    <property type="project" value="InterPro"/>
</dbReference>
<evidence type="ECO:0000256" key="7">
    <source>
        <dbReference type="ARBA" id="ARBA00023098"/>
    </source>
</evidence>
<keyword evidence="4" id="KW-0808">Transferase</keyword>
<feature type="non-terminal residue" evidence="12">
    <location>
        <position position="1"/>
    </location>
</feature>
<organism evidence="12">
    <name type="scientific">marine sediment metagenome</name>
    <dbReference type="NCBI Taxonomy" id="412755"/>
    <lineage>
        <taxon>unclassified sequences</taxon>
        <taxon>metagenomes</taxon>
        <taxon>ecological metagenomes</taxon>
    </lineage>
</organism>
<keyword evidence="6 11" id="KW-1133">Transmembrane helix</keyword>
<keyword evidence="10" id="KW-1208">Phospholipid metabolism</keyword>
<evidence type="ECO:0000313" key="12">
    <source>
        <dbReference type="EMBL" id="GAG37617.1"/>
    </source>
</evidence>
<evidence type="ECO:0000256" key="8">
    <source>
        <dbReference type="ARBA" id="ARBA00023136"/>
    </source>
</evidence>
<keyword evidence="3" id="KW-0444">Lipid biosynthesis</keyword>
<dbReference type="EMBL" id="BARS01040614">
    <property type="protein sequence ID" value="GAG37617.1"/>
    <property type="molecule type" value="Genomic_DNA"/>
</dbReference>
<accession>X0XQK3</accession>
<dbReference type="PANTHER" id="PTHR14269">
    <property type="entry name" value="CDP-DIACYLGLYCEROL--GLYCEROL-3-PHOSPHATE 3-PHOSPHATIDYLTRANSFERASE-RELATED"/>
    <property type="match status" value="1"/>
</dbReference>